<dbReference type="AlphaFoldDB" id="A0A6N9Q695"/>
<sequence length="183" mass="21187">MGKFLTELNEELIKFIHNQHMFFTATAPSDNGRINLSPKGYDCLKIENNQSIIYMDYAGSGNETANHLKDNKKITLMWNSFDQKPLILRIYGYGEVFEKHTETYANLLQNHFPEIDPKSARQVFKIKIEAVQTSCGFGVPIMDYIGDRDTLMKWTKNKTSQGILDEYIEKHGTRLDEKFPLNK</sequence>
<dbReference type="RefSeq" id="WP_160647218.1">
    <property type="nucleotide sequence ID" value="NZ_SIJB01000032.1"/>
</dbReference>
<dbReference type="Gene3D" id="2.30.110.10">
    <property type="entry name" value="Electron Transport, Fmn-binding Protein, Chain A"/>
    <property type="match status" value="1"/>
</dbReference>
<dbReference type="EMBL" id="SIJB01000032">
    <property type="protein sequence ID" value="NBI30405.1"/>
    <property type="molecule type" value="Genomic_DNA"/>
</dbReference>
<dbReference type="SUPFAM" id="SSF50475">
    <property type="entry name" value="FMN-binding split barrel"/>
    <property type="match status" value="1"/>
</dbReference>
<protein>
    <submittedName>
        <fullName evidence="2">Pyridoxamine 5'-phosphate oxidase family protein</fullName>
    </submittedName>
</protein>
<dbReference type="InterPro" id="IPR012349">
    <property type="entry name" value="Split_barrel_FMN-bd"/>
</dbReference>
<gene>
    <name evidence="2" type="ORF">ERL59_15760</name>
</gene>
<dbReference type="Pfam" id="PF01243">
    <property type="entry name" value="PNPOx_N"/>
    <property type="match status" value="1"/>
</dbReference>
<accession>A0A6N9Q695</accession>
<dbReference type="InterPro" id="IPR011576">
    <property type="entry name" value="Pyridox_Oxase_N"/>
</dbReference>
<feature type="domain" description="Pyridoxamine 5'-phosphate oxidase N-terminal" evidence="1">
    <location>
        <begin position="9"/>
        <end position="135"/>
    </location>
</feature>
<organism evidence="2 3">
    <name type="scientific">Chengkuizengella marina</name>
    <dbReference type="NCBI Taxonomy" id="2507566"/>
    <lineage>
        <taxon>Bacteria</taxon>
        <taxon>Bacillati</taxon>
        <taxon>Bacillota</taxon>
        <taxon>Bacilli</taxon>
        <taxon>Bacillales</taxon>
        <taxon>Paenibacillaceae</taxon>
        <taxon>Chengkuizengella</taxon>
    </lineage>
</organism>
<evidence type="ECO:0000313" key="2">
    <source>
        <dbReference type="EMBL" id="NBI30405.1"/>
    </source>
</evidence>
<reference evidence="2 3" key="1">
    <citation type="submission" date="2019-01" db="EMBL/GenBank/DDBJ databases">
        <title>Chengkuizengella sp. nov., isolated from deep-sea sediment of East Pacific Ocean.</title>
        <authorList>
            <person name="Yang J."/>
            <person name="Lai Q."/>
            <person name="Shao Z."/>
        </authorList>
    </citation>
    <scope>NUCLEOTIDE SEQUENCE [LARGE SCALE GENOMIC DNA]</scope>
    <source>
        <strain evidence="2 3">YPA3-1-1</strain>
    </source>
</reference>
<dbReference type="PANTHER" id="PTHR39336:SF1">
    <property type="entry name" value="PYRIDOXAMINE PHOSPHATE OXIDASE FAMILY PROTEIN (AFU_ORTHOLOGUE AFUA_6G11440)"/>
    <property type="match status" value="1"/>
</dbReference>
<comment type="caution">
    <text evidence="2">The sequence shown here is derived from an EMBL/GenBank/DDBJ whole genome shotgun (WGS) entry which is preliminary data.</text>
</comment>
<dbReference type="OrthoDB" id="115989at2"/>
<name>A0A6N9Q695_9BACL</name>
<dbReference type="PANTHER" id="PTHR39336">
    <property type="entry name" value="PYRIDOXAMINE PHOSPHATE OXIDASE FAMILY PROTEIN (AFU_ORTHOLOGUE AFUA_6G11440)"/>
    <property type="match status" value="1"/>
</dbReference>
<evidence type="ECO:0000313" key="3">
    <source>
        <dbReference type="Proteomes" id="UP000448943"/>
    </source>
</evidence>
<keyword evidence="3" id="KW-1185">Reference proteome</keyword>
<evidence type="ECO:0000259" key="1">
    <source>
        <dbReference type="Pfam" id="PF01243"/>
    </source>
</evidence>
<proteinExistence type="predicted"/>
<dbReference type="Proteomes" id="UP000448943">
    <property type="component" value="Unassembled WGS sequence"/>
</dbReference>